<feature type="coiled-coil region" evidence="10">
    <location>
        <begin position="17"/>
        <end position="44"/>
    </location>
</feature>
<comment type="similarity">
    <text evidence="3">Belongs to the translin family.</text>
</comment>
<gene>
    <name evidence="13" type="ORF">M0813_26855</name>
</gene>
<dbReference type="Pfam" id="PF01248">
    <property type="entry name" value="Ribosomal_L7Ae"/>
    <property type="match status" value="1"/>
</dbReference>
<keyword evidence="8" id="KW-0539">Nucleus</keyword>
<protein>
    <submittedName>
        <fullName evidence="13">60s ribosomal protein l7a</fullName>
    </submittedName>
</protein>
<comment type="subcellular location">
    <subcellularLocation>
        <location evidence="2">Cytoplasm</location>
    </subcellularLocation>
    <subcellularLocation>
        <location evidence="1">Nucleus</location>
    </subcellularLocation>
</comment>
<dbReference type="InterPro" id="IPR004037">
    <property type="entry name" value="Ribosomal_eL8-like_CS"/>
</dbReference>
<comment type="caution">
    <text evidence="13">The sequence shown here is derived from an EMBL/GenBank/DDBJ whole genome shotgun (WGS) entry which is preliminary data.</text>
</comment>
<keyword evidence="6" id="KW-0694">RNA-binding</keyword>
<evidence type="ECO:0000256" key="8">
    <source>
        <dbReference type="ARBA" id="ARBA00023242"/>
    </source>
</evidence>
<dbReference type="Gene3D" id="1.20.58.190">
    <property type="entry name" value="Translin, domain 1"/>
    <property type="match status" value="1"/>
</dbReference>
<dbReference type="InterPro" id="IPR029064">
    <property type="entry name" value="Ribosomal_eL30-like_sf"/>
</dbReference>
<dbReference type="InterPro" id="IPR016069">
    <property type="entry name" value="Translin_C"/>
</dbReference>
<keyword evidence="5" id="KW-0963">Cytoplasm</keyword>
<accession>A0ABQ8XXG6</accession>
<proteinExistence type="inferred from homology"/>
<evidence type="ECO:0000256" key="4">
    <source>
        <dbReference type="ARBA" id="ARBA00007337"/>
    </source>
</evidence>
<dbReference type="EMBL" id="JAOAOG010000239">
    <property type="protein sequence ID" value="KAJ6237298.1"/>
    <property type="molecule type" value="Genomic_DNA"/>
</dbReference>
<feature type="region of interest" description="Disordered" evidence="11">
    <location>
        <begin position="496"/>
        <end position="533"/>
    </location>
</feature>
<dbReference type="GO" id="GO:0005840">
    <property type="term" value="C:ribosome"/>
    <property type="evidence" value="ECO:0007669"/>
    <property type="project" value="UniProtKB-KW"/>
</dbReference>
<dbReference type="Pfam" id="PF01997">
    <property type="entry name" value="Translin"/>
    <property type="match status" value="1"/>
</dbReference>
<evidence type="ECO:0000256" key="9">
    <source>
        <dbReference type="ARBA" id="ARBA00023274"/>
    </source>
</evidence>
<dbReference type="Proteomes" id="UP001150062">
    <property type="component" value="Unassembled WGS sequence"/>
</dbReference>
<dbReference type="InterPro" id="IPR001921">
    <property type="entry name" value="Ribosomal_eL8_euk"/>
</dbReference>
<sequence>MSQENIYKPFFQELDDNNNIRTQILDLTEELERVNKRLDSELHKIHLTKPDLPTICENAKQHIPELVKLYSKIFNLIPENEFYRYNYSFAFSYRDTVRYLALISFLKEGRLITKEEILETILDTTTKKNGKGRIDVQDYLLGLTFLSNELSRFCVNSMRSQNFEICKRINTFLNELNGGFKLLNFKNNTLRKRYDSLKYDLKKVEEVMYDINKFSKLVEMSSKQARQKKNQPKKQKGKGKRKGKKKQKKVDKFAKVYSKQKKAVPVRDLYQVMRWPKYIKIQRQRKVLMKRLRVPPAINQFTNTLERNTAYQLFTLLSKYSPETKKQKKTRLQKVAESKVIGDNVKSKKPLTVKYGINHVTSLVERKKAKLVIIAHDVDPIELVVWLPALCRKMGVPYCIVKGKARLGKVVHKKTATALVLTDVKQQDKNAFAKIIDICMPKFNDNVETRTKWGGGVLSSKARKAIEKNLESSQLSKKLMQEQKIRERIIKEKLEQQRLEEEAQKKKEEEAKNGKPEADKTEDKKDTKKQSKK</sequence>
<dbReference type="SUPFAM" id="SSF74784">
    <property type="entry name" value="Translin"/>
    <property type="match status" value="1"/>
</dbReference>
<evidence type="ECO:0000256" key="11">
    <source>
        <dbReference type="SAM" id="MobiDB-lite"/>
    </source>
</evidence>
<keyword evidence="9" id="KW-0687">Ribonucleoprotein</keyword>
<evidence type="ECO:0000313" key="13">
    <source>
        <dbReference type="EMBL" id="KAJ6237298.1"/>
    </source>
</evidence>
<evidence type="ECO:0000256" key="5">
    <source>
        <dbReference type="ARBA" id="ARBA00022490"/>
    </source>
</evidence>
<dbReference type="InterPro" id="IPR004038">
    <property type="entry name" value="Ribosomal_eL8/eL30/eS12/Gad45"/>
</dbReference>
<dbReference type="PRINTS" id="PR00881">
    <property type="entry name" value="L7ARS6FAMILY"/>
</dbReference>
<keyword evidence="7" id="KW-0238">DNA-binding</keyword>
<dbReference type="InterPro" id="IPR036081">
    <property type="entry name" value="Translin_sf"/>
</dbReference>
<dbReference type="InterPro" id="IPR033956">
    <property type="entry name" value="Translin"/>
</dbReference>
<evidence type="ECO:0000256" key="3">
    <source>
        <dbReference type="ARBA" id="ARBA00005902"/>
    </source>
</evidence>
<reference evidence="13" key="1">
    <citation type="submission" date="2022-08" db="EMBL/GenBank/DDBJ databases">
        <title>Novel sulfate-reducing endosymbionts in the free-living metamonad Anaeramoeba.</title>
        <authorList>
            <person name="Jerlstrom-Hultqvist J."/>
            <person name="Cepicka I."/>
            <person name="Gallot-Lavallee L."/>
            <person name="Salas-Leiva D."/>
            <person name="Curtis B.A."/>
            <person name="Zahonova K."/>
            <person name="Pipaliya S."/>
            <person name="Dacks J."/>
            <person name="Roger A.J."/>
        </authorList>
    </citation>
    <scope>NUCLEOTIDE SEQUENCE</scope>
    <source>
        <strain evidence="13">Schooner1</strain>
    </source>
</reference>
<evidence type="ECO:0000256" key="10">
    <source>
        <dbReference type="SAM" id="Coils"/>
    </source>
</evidence>
<dbReference type="Gene3D" id="3.30.1330.30">
    <property type="match status" value="1"/>
</dbReference>
<feature type="domain" description="Ribosomal protein eL8/eL30/eS12/Gadd45" evidence="12">
    <location>
        <begin position="346"/>
        <end position="430"/>
    </location>
</feature>
<evidence type="ECO:0000256" key="2">
    <source>
        <dbReference type="ARBA" id="ARBA00004496"/>
    </source>
</evidence>
<feature type="compositionally biased region" description="Basic residues" evidence="11">
    <location>
        <begin position="225"/>
        <end position="249"/>
    </location>
</feature>
<evidence type="ECO:0000256" key="1">
    <source>
        <dbReference type="ARBA" id="ARBA00004123"/>
    </source>
</evidence>
<dbReference type="InterPro" id="IPR002848">
    <property type="entry name" value="Translin_fam"/>
</dbReference>
<evidence type="ECO:0000256" key="6">
    <source>
        <dbReference type="ARBA" id="ARBA00022884"/>
    </source>
</evidence>
<dbReference type="PROSITE" id="PS01082">
    <property type="entry name" value="RIBOSOMAL_L7AE"/>
    <property type="match status" value="1"/>
</dbReference>
<dbReference type="Gene3D" id="1.20.58.200">
    <property type="entry name" value="Translin, domain 2"/>
    <property type="match status" value="1"/>
</dbReference>
<organism evidence="13 14">
    <name type="scientific">Anaeramoeba flamelloides</name>
    <dbReference type="NCBI Taxonomy" id="1746091"/>
    <lineage>
        <taxon>Eukaryota</taxon>
        <taxon>Metamonada</taxon>
        <taxon>Anaeramoebidae</taxon>
        <taxon>Anaeramoeba</taxon>
    </lineage>
</organism>
<feature type="region of interest" description="Disordered" evidence="11">
    <location>
        <begin position="221"/>
        <end position="252"/>
    </location>
</feature>
<dbReference type="CDD" id="cd14819">
    <property type="entry name" value="Translin"/>
    <property type="match status" value="1"/>
</dbReference>
<dbReference type="SUPFAM" id="SSF55315">
    <property type="entry name" value="L30e-like"/>
    <property type="match status" value="1"/>
</dbReference>
<dbReference type="PANTHER" id="PTHR10741">
    <property type="entry name" value="TRANSLIN AND TRANSLIN ASSOCIATED PROTEIN X"/>
    <property type="match status" value="1"/>
</dbReference>
<dbReference type="PRINTS" id="PR00882">
    <property type="entry name" value="RIBOSOMALL7A"/>
</dbReference>
<keyword evidence="14" id="KW-1185">Reference proteome</keyword>
<dbReference type="InterPro" id="IPR018492">
    <property type="entry name" value="Ribosomal_eL8/Nhp2"/>
</dbReference>
<evidence type="ECO:0000259" key="12">
    <source>
        <dbReference type="Pfam" id="PF01248"/>
    </source>
</evidence>
<keyword evidence="10" id="KW-0175">Coiled coil</keyword>
<name>A0ABQ8XXG6_9EUKA</name>
<keyword evidence="13" id="KW-0689">Ribosomal protein</keyword>
<dbReference type="InterPro" id="IPR016068">
    <property type="entry name" value="Translin_N"/>
</dbReference>
<evidence type="ECO:0000256" key="7">
    <source>
        <dbReference type="ARBA" id="ARBA00023125"/>
    </source>
</evidence>
<comment type="similarity">
    <text evidence="4">Belongs to the eukaryotic ribosomal protein eL8 family.</text>
</comment>
<evidence type="ECO:0000313" key="14">
    <source>
        <dbReference type="Proteomes" id="UP001150062"/>
    </source>
</evidence>